<name>N6TEW4_DENPD</name>
<feature type="non-terminal residue" evidence="1">
    <location>
        <position position="1"/>
    </location>
</feature>
<accession>N6TEW4</accession>
<protein>
    <submittedName>
        <fullName evidence="1">Uncharacterized protein</fullName>
    </submittedName>
</protein>
<dbReference type="AlphaFoldDB" id="N6TEW4"/>
<evidence type="ECO:0000313" key="1">
    <source>
        <dbReference type="EMBL" id="ENN76308.1"/>
    </source>
</evidence>
<dbReference type="EMBL" id="KB740984">
    <property type="protein sequence ID" value="ENN76308.1"/>
    <property type="molecule type" value="Genomic_DNA"/>
</dbReference>
<reference evidence="1" key="1">
    <citation type="journal article" date="2013" name="Genome Biol.">
        <title>Draft genome of the mountain pine beetle, Dendroctonus ponderosae Hopkins, a major forest pest.</title>
        <authorList>
            <person name="Keeling C.I."/>
            <person name="Yuen M.M."/>
            <person name="Liao N.Y."/>
            <person name="Docking T.R."/>
            <person name="Chan S.K."/>
            <person name="Taylor G.A."/>
            <person name="Palmquist D.L."/>
            <person name="Jackman S.D."/>
            <person name="Nguyen A."/>
            <person name="Li M."/>
            <person name="Henderson H."/>
            <person name="Janes J.K."/>
            <person name="Zhao Y."/>
            <person name="Pandoh P."/>
            <person name="Moore R."/>
            <person name="Sperling F.A."/>
            <person name="Huber D.P."/>
            <person name="Birol I."/>
            <person name="Jones S.J."/>
            <person name="Bohlmann J."/>
        </authorList>
    </citation>
    <scope>NUCLEOTIDE SEQUENCE</scope>
</reference>
<organism evidence="1">
    <name type="scientific">Dendroctonus ponderosae</name>
    <name type="common">Mountain pine beetle</name>
    <dbReference type="NCBI Taxonomy" id="77166"/>
    <lineage>
        <taxon>Eukaryota</taxon>
        <taxon>Metazoa</taxon>
        <taxon>Ecdysozoa</taxon>
        <taxon>Arthropoda</taxon>
        <taxon>Hexapoda</taxon>
        <taxon>Insecta</taxon>
        <taxon>Pterygota</taxon>
        <taxon>Neoptera</taxon>
        <taxon>Endopterygota</taxon>
        <taxon>Coleoptera</taxon>
        <taxon>Polyphaga</taxon>
        <taxon>Cucujiformia</taxon>
        <taxon>Curculionidae</taxon>
        <taxon>Scolytinae</taxon>
        <taxon>Dendroctonus</taxon>
    </lineage>
</organism>
<proteinExistence type="predicted"/>
<sequence length="437" mass="50150">MRTFALFCLLIFRKCFAEYASANYFCPDMHRQQIVDISQLEGMWYLIEKLVHTEERHQTIRLTSCPVIHISEDRTTFTTRNPLYKFYDSTYGAQYPYNTPNVPTRNPTDPRTTFVNEQDFIKQNEEYDRKTTYDHERRRANYASYMKRHFSKKGLKIYMSDGSSSIEHYLQYNTSNPGFWTLSGSDEAVQDNIKHFAGTTLVLKAVGNHLVLHVCQSSREVKELYTMILSRENYLDSWDVHSVHGMLNRQGLRTTFVEKTCNGAESLRLTLLIYSITDPGLWTSFDVDEGTSQPPSPHGTVQVLKAVGNHLVLIFCLTDPDPLQLFTMILSRDEFMDGRILHSVRGLLRRQGMTVKAIEQACNGTAAFSLQPLLVALSLIVRTRGDFETGKFSCTVRLKIAQSHRHVFLDSDASAHFLTKTLMGKANHLKELKFANL</sequence>
<gene>
    <name evidence="1" type="ORF">YQE_07271</name>
</gene>
<dbReference type="OrthoDB" id="6615450at2759"/>
<dbReference type="HOGENOM" id="CLU_627410_0_0_1"/>